<keyword evidence="6" id="KW-1185">Reference proteome</keyword>
<evidence type="ECO:0000259" key="4">
    <source>
        <dbReference type="SMART" id="SM00062"/>
    </source>
</evidence>
<reference evidence="5 6" key="1">
    <citation type="journal article" date="2019" name="Int. J. Syst. Evol. Microbiol.">
        <title>The Global Catalogue of Microorganisms (GCM) 10K type strain sequencing project: providing services to taxonomists for standard genome sequencing and annotation.</title>
        <authorList>
            <consortium name="The Broad Institute Genomics Platform"/>
            <consortium name="The Broad Institute Genome Sequencing Center for Infectious Disease"/>
            <person name="Wu L."/>
            <person name="Ma J."/>
        </authorList>
    </citation>
    <scope>NUCLEOTIDE SEQUENCE [LARGE SCALE GENOMIC DNA]</scope>
    <source>
        <strain evidence="5 6">JCM 13476</strain>
    </source>
</reference>
<dbReference type="InterPro" id="IPR051455">
    <property type="entry name" value="Bact_solute-bind_prot3"/>
</dbReference>
<dbReference type="PANTHER" id="PTHR30085">
    <property type="entry name" value="AMINO ACID ABC TRANSPORTER PERMEASE"/>
    <property type="match status" value="1"/>
</dbReference>
<comment type="caution">
    <text evidence="5">The sequence shown here is derived from an EMBL/GenBank/DDBJ whole genome shotgun (WGS) entry which is preliminary data.</text>
</comment>
<name>A0ABN0YFT0_9CAUL</name>
<dbReference type="Gene3D" id="3.40.190.10">
    <property type="entry name" value="Periplasmic binding protein-like II"/>
    <property type="match status" value="2"/>
</dbReference>
<keyword evidence="2" id="KW-0813">Transport</keyword>
<evidence type="ECO:0000256" key="3">
    <source>
        <dbReference type="ARBA" id="ARBA00022729"/>
    </source>
</evidence>
<comment type="similarity">
    <text evidence="1">Belongs to the bacterial solute-binding protein 3 family.</text>
</comment>
<sequence>MGLAVGMRIALVGLAVSLTLAGCQRSGDDRNKADTQPPAAATNLTEIEMSSPTLARVLQRGHLLCGVHEGLVGFAYTDNKGNWRGFDVDFCRATAAALFGDPDAVRFVPLTAAQRFQYLSEGRVDVLWRNTSWTMSRDSSGELTFAGINYYDGQGFLVRRSLNLSSATELNGARVCVHANSTNELNAEDFFRTRQIEVRPVILPTEEEARQTYLREGCDALTGDVSALAAARSLMTDPRQHVLLPEVISKEALGPVVRAGDERWANVIRWVLNALISAEELGLTQDSVMRIKEGEGSADVQRLLGYEGEFGPRLGLSREWARDAVAASGNYGEIFERNIGRQSALGLERGLNAQWNAPESGLIYGLPIR</sequence>
<keyword evidence="3" id="KW-0732">Signal</keyword>
<evidence type="ECO:0000256" key="1">
    <source>
        <dbReference type="ARBA" id="ARBA00010333"/>
    </source>
</evidence>
<dbReference type="InterPro" id="IPR001638">
    <property type="entry name" value="Solute-binding_3/MltF_N"/>
</dbReference>
<proteinExistence type="inferred from homology"/>
<organism evidence="5 6">
    <name type="scientific">Brevundimonas terrae</name>
    <dbReference type="NCBI Taxonomy" id="363631"/>
    <lineage>
        <taxon>Bacteria</taxon>
        <taxon>Pseudomonadati</taxon>
        <taxon>Pseudomonadota</taxon>
        <taxon>Alphaproteobacteria</taxon>
        <taxon>Caulobacterales</taxon>
        <taxon>Caulobacteraceae</taxon>
        <taxon>Brevundimonas</taxon>
    </lineage>
</organism>
<dbReference type="Proteomes" id="UP001500791">
    <property type="component" value="Unassembled WGS sequence"/>
</dbReference>
<dbReference type="SUPFAM" id="SSF53850">
    <property type="entry name" value="Periplasmic binding protein-like II"/>
    <property type="match status" value="1"/>
</dbReference>
<feature type="domain" description="Solute-binding protein family 3/N-terminal" evidence="4">
    <location>
        <begin position="62"/>
        <end position="286"/>
    </location>
</feature>
<dbReference type="PANTHER" id="PTHR30085:SF7">
    <property type="entry name" value="AMINO-ACID ABC TRANSPORTER-BINDING PROTEIN YHDW-RELATED"/>
    <property type="match status" value="1"/>
</dbReference>
<evidence type="ECO:0000256" key="2">
    <source>
        <dbReference type="ARBA" id="ARBA00022448"/>
    </source>
</evidence>
<protein>
    <submittedName>
        <fullName evidence="5">Amino acid ABC transporter substrate-binding protein</fullName>
    </submittedName>
</protein>
<accession>A0ABN0YFT0</accession>
<evidence type="ECO:0000313" key="5">
    <source>
        <dbReference type="EMBL" id="GAA0394029.1"/>
    </source>
</evidence>
<evidence type="ECO:0000313" key="6">
    <source>
        <dbReference type="Proteomes" id="UP001500791"/>
    </source>
</evidence>
<gene>
    <name evidence="5" type="ORF">GCM10009093_20790</name>
</gene>
<dbReference type="SMART" id="SM00062">
    <property type="entry name" value="PBPb"/>
    <property type="match status" value="1"/>
</dbReference>
<dbReference type="CDD" id="cd13692">
    <property type="entry name" value="PBP2_BztA"/>
    <property type="match status" value="1"/>
</dbReference>
<dbReference type="Pfam" id="PF00497">
    <property type="entry name" value="SBP_bac_3"/>
    <property type="match status" value="1"/>
</dbReference>
<dbReference type="EMBL" id="BAAAEJ010000007">
    <property type="protein sequence ID" value="GAA0394029.1"/>
    <property type="molecule type" value="Genomic_DNA"/>
</dbReference>